<feature type="region of interest" description="Disordered" evidence="1">
    <location>
        <begin position="327"/>
        <end position="346"/>
    </location>
</feature>
<keyword evidence="5" id="KW-1185">Reference proteome</keyword>
<evidence type="ECO:0008006" key="6">
    <source>
        <dbReference type="Google" id="ProtNLM"/>
    </source>
</evidence>
<dbReference type="RefSeq" id="WP_378419860.1">
    <property type="nucleotide sequence ID" value="NZ_JBHSFO010000015.1"/>
</dbReference>
<accession>A0ABV9FY57</accession>
<feature type="chain" id="PRO_5045141715" description="X-X-X-Leu-X-X-Gly heptad repeat protein" evidence="3">
    <location>
        <begin position="24"/>
        <end position="346"/>
    </location>
</feature>
<organism evidence="4 5">
    <name type="scientific">Rhodococcus kronopolitis</name>
    <dbReference type="NCBI Taxonomy" id="1460226"/>
    <lineage>
        <taxon>Bacteria</taxon>
        <taxon>Bacillati</taxon>
        <taxon>Actinomycetota</taxon>
        <taxon>Actinomycetes</taxon>
        <taxon>Mycobacteriales</taxon>
        <taxon>Nocardiaceae</taxon>
        <taxon>Rhodococcus</taxon>
    </lineage>
</organism>
<evidence type="ECO:0000313" key="4">
    <source>
        <dbReference type="EMBL" id="MFC4606133.1"/>
    </source>
</evidence>
<reference evidence="5" key="1">
    <citation type="journal article" date="2019" name="Int. J. Syst. Evol. Microbiol.">
        <title>The Global Catalogue of Microorganisms (GCM) 10K type strain sequencing project: providing services to taxonomists for standard genome sequencing and annotation.</title>
        <authorList>
            <consortium name="The Broad Institute Genomics Platform"/>
            <consortium name="The Broad Institute Genome Sequencing Center for Infectious Disease"/>
            <person name="Wu L."/>
            <person name="Ma J."/>
        </authorList>
    </citation>
    <scope>NUCLEOTIDE SEQUENCE [LARGE SCALE GENOMIC DNA]</scope>
    <source>
        <strain evidence="5">CCUG 54520</strain>
    </source>
</reference>
<keyword evidence="2" id="KW-0812">Transmembrane</keyword>
<evidence type="ECO:0000313" key="5">
    <source>
        <dbReference type="Proteomes" id="UP001595914"/>
    </source>
</evidence>
<sequence>MRIQILAATVASLALVGVGVVGAATDSPDPVVVTETAAPVAADTSDIDQAALSKARKALSSAGLPLSLLGGGVGQLTEGGAQLQDGARQLSDGLGLARDAAGQIADGTGQLKGGVALLGDGASQVSGGVDTVVGTLSGLGDTQAEVIGTLTGIADTVAILPDPVSQGAAAQLRSAVDSLNAKGLGPDTMAQLNLLRDGARQLSYELNDPAAQFPAGVALLADGTGQLRDGLVQLDDGGKLLAAGTDQLVSGIGPVTGVVKGLDESVRNATAALPKNTPPAKAEPAPEATVVAAPAADRRWWPYPLIVVGALALAAIALLGNRERAVPAPAPEPERVMPEPDFAAWR</sequence>
<proteinExistence type="predicted"/>
<feature type="signal peptide" evidence="3">
    <location>
        <begin position="1"/>
        <end position="23"/>
    </location>
</feature>
<protein>
    <recommendedName>
        <fullName evidence="6">X-X-X-Leu-X-X-Gly heptad repeat protein</fullName>
    </recommendedName>
</protein>
<evidence type="ECO:0000256" key="2">
    <source>
        <dbReference type="SAM" id="Phobius"/>
    </source>
</evidence>
<keyword evidence="2" id="KW-1133">Transmembrane helix</keyword>
<evidence type="ECO:0000256" key="3">
    <source>
        <dbReference type="SAM" id="SignalP"/>
    </source>
</evidence>
<evidence type="ECO:0000256" key="1">
    <source>
        <dbReference type="SAM" id="MobiDB-lite"/>
    </source>
</evidence>
<keyword evidence="2" id="KW-0472">Membrane</keyword>
<dbReference type="Proteomes" id="UP001595914">
    <property type="component" value="Unassembled WGS sequence"/>
</dbReference>
<keyword evidence="3" id="KW-0732">Signal</keyword>
<gene>
    <name evidence="4" type="ORF">ACFO6S_20750</name>
</gene>
<name>A0ABV9FY57_9NOCA</name>
<dbReference type="EMBL" id="JBHSFO010000015">
    <property type="protein sequence ID" value="MFC4606133.1"/>
    <property type="molecule type" value="Genomic_DNA"/>
</dbReference>
<comment type="caution">
    <text evidence="4">The sequence shown here is derived from an EMBL/GenBank/DDBJ whole genome shotgun (WGS) entry which is preliminary data.</text>
</comment>
<feature type="transmembrane region" description="Helical" evidence="2">
    <location>
        <begin position="300"/>
        <end position="319"/>
    </location>
</feature>